<keyword evidence="7 8" id="KW-0472">Membrane</keyword>
<keyword evidence="4" id="KW-1003">Cell membrane</keyword>
<feature type="transmembrane region" description="Helical" evidence="8">
    <location>
        <begin position="129"/>
        <end position="149"/>
    </location>
</feature>
<evidence type="ECO:0000256" key="2">
    <source>
        <dbReference type="ARBA" id="ARBA00007935"/>
    </source>
</evidence>
<evidence type="ECO:0000313" key="10">
    <source>
        <dbReference type="Proteomes" id="UP000186917"/>
    </source>
</evidence>
<dbReference type="Pfam" id="PF01032">
    <property type="entry name" value="FecCD"/>
    <property type="match status" value="1"/>
</dbReference>
<evidence type="ECO:0000256" key="1">
    <source>
        <dbReference type="ARBA" id="ARBA00004651"/>
    </source>
</evidence>
<reference evidence="10" key="1">
    <citation type="submission" date="2017-01" db="EMBL/GenBank/DDBJ databases">
        <authorList>
            <person name="Varghese N."/>
            <person name="Submissions S."/>
        </authorList>
    </citation>
    <scope>NUCLEOTIDE SEQUENCE [LARGE SCALE GENOMIC DNA]</scope>
    <source>
        <strain evidence="10">DSM 21054</strain>
    </source>
</reference>
<keyword evidence="10" id="KW-1185">Reference proteome</keyword>
<keyword evidence="5 8" id="KW-0812">Transmembrane</keyword>
<dbReference type="PANTHER" id="PTHR30472">
    <property type="entry name" value="FERRIC ENTEROBACTIN TRANSPORT SYSTEM PERMEASE PROTEIN"/>
    <property type="match status" value="1"/>
</dbReference>
<feature type="transmembrane region" description="Helical" evidence="8">
    <location>
        <begin position="96"/>
        <end position="117"/>
    </location>
</feature>
<keyword evidence="3" id="KW-0813">Transport</keyword>
<dbReference type="InterPro" id="IPR037294">
    <property type="entry name" value="ABC_BtuC-like"/>
</dbReference>
<evidence type="ECO:0000256" key="7">
    <source>
        <dbReference type="ARBA" id="ARBA00023136"/>
    </source>
</evidence>
<dbReference type="InterPro" id="IPR000522">
    <property type="entry name" value="ABC_transptr_permease_BtuC"/>
</dbReference>
<feature type="transmembrane region" description="Helical" evidence="8">
    <location>
        <begin position="63"/>
        <end position="84"/>
    </location>
</feature>
<dbReference type="GO" id="GO:0005886">
    <property type="term" value="C:plasma membrane"/>
    <property type="evidence" value="ECO:0007669"/>
    <property type="project" value="UniProtKB-SubCell"/>
</dbReference>
<evidence type="ECO:0000256" key="6">
    <source>
        <dbReference type="ARBA" id="ARBA00022989"/>
    </source>
</evidence>
<dbReference type="PANTHER" id="PTHR30472:SF25">
    <property type="entry name" value="ABC TRANSPORTER PERMEASE PROTEIN MJ0876-RELATED"/>
    <property type="match status" value="1"/>
</dbReference>
<feature type="transmembrane region" description="Helical" evidence="8">
    <location>
        <begin position="252"/>
        <end position="277"/>
    </location>
</feature>
<dbReference type="Gene3D" id="1.10.3470.10">
    <property type="entry name" value="ABC transporter involved in vitamin B12 uptake, BtuC"/>
    <property type="match status" value="1"/>
</dbReference>
<name>A0A1N7RGL4_9BACT</name>
<evidence type="ECO:0000256" key="8">
    <source>
        <dbReference type="SAM" id="Phobius"/>
    </source>
</evidence>
<comment type="similarity">
    <text evidence="2">Belongs to the binding-protein-dependent transport system permease family. FecCD subfamily.</text>
</comment>
<dbReference type="AlphaFoldDB" id="A0A1N7RGL4"/>
<dbReference type="Proteomes" id="UP000186917">
    <property type="component" value="Unassembled WGS sequence"/>
</dbReference>
<dbReference type="GO" id="GO:0033214">
    <property type="term" value="P:siderophore-iron import into cell"/>
    <property type="evidence" value="ECO:0007669"/>
    <property type="project" value="TreeGrafter"/>
</dbReference>
<organism evidence="9 10">
    <name type="scientific">Filimonas lacunae</name>
    <dbReference type="NCBI Taxonomy" id="477680"/>
    <lineage>
        <taxon>Bacteria</taxon>
        <taxon>Pseudomonadati</taxon>
        <taxon>Bacteroidota</taxon>
        <taxon>Chitinophagia</taxon>
        <taxon>Chitinophagales</taxon>
        <taxon>Chitinophagaceae</taxon>
        <taxon>Filimonas</taxon>
    </lineage>
</organism>
<feature type="transmembrane region" description="Helical" evidence="8">
    <location>
        <begin position="320"/>
        <end position="339"/>
    </location>
</feature>
<dbReference type="OrthoDB" id="9811721at2"/>
<dbReference type="EMBL" id="FTOR01000015">
    <property type="protein sequence ID" value="SIT34290.1"/>
    <property type="molecule type" value="Genomic_DNA"/>
</dbReference>
<protein>
    <submittedName>
        <fullName evidence="9">Iron complex transport system permease protein</fullName>
    </submittedName>
</protein>
<dbReference type="FunFam" id="1.10.3470.10:FF:000001">
    <property type="entry name" value="Vitamin B12 ABC transporter permease BtuC"/>
    <property type="match status" value="1"/>
</dbReference>
<proteinExistence type="inferred from homology"/>
<feature type="transmembrane region" description="Helical" evidence="8">
    <location>
        <begin position="202"/>
        <end position="221"/>
    </location>
</feature>
<gene>
    <name evidence="9" type="ORF">SAMN05421788_11596</name>
</gene>
<evidence type="ECO:0000256" key="5">
    <source>
        <dbReference type="ARBA" id="ARBA00022692"/>
    </source>
</evidence>
<evidence type="ECO:0000313" key="9">
    <source>
        <dbReference type="EMBL" id="SIT34290.1"/>
    </source>
</evidence>
<sequence>MRQSIVRPVLILLLLASIVFSSGMGAMHIPPMQVIAIIADALGIHLPIPFNEGMANVLLQIRLPRVCLGVLIGAGLATAGASLQGLFRNPLADARLIGVSSGASLFAVLVIAVLPAIPALANHTISKHYLLNAATFTGACSASILVFRISRSGSKTLTTTMLLAGMGISTLCEAFIGLIISTANNEELRNITFWTLGSLGGANWNVVLSLTPFILLPLILLPRTSKSLNAYSLGEAEAMHMGINVRRLKNTVLILSTLSVGACVSVAGIIGFVGLIVPHILRGISGSDHRSLLPNSALLGATLLTLADTLSRTVIAPAEMPIGIITALLGTPLFIALLLKQKKVIKNWAS</sequence>
<dbReference type="CDD" id="cd06550">
    <property type="entry name" value="TM_ABC_iron-siderophores_like"/>
    <property type="match status" value="1"/>
</dbReference>
<evidence type="ECO:0000256" key="3">
    <source>
        <dbReference type="ARBA" id="ARBA00022448"/>
    </source>
</evidence>
<keyword evidence="6 8" id="KW-1133">Transmembrane helix</keyword>
<evidence type="ECO:0000256" key="4">
    <source>
        <dbReference type="ARBA" id="ARBA00022475"/>
    </source>
</evidence>
<feature type="transmembrane region" description="Helical" evidence="8">
    <location>
        <begin position="161"/>
        <end position="182"/>
    </location>
</feature>
<accession>A0A1N7RGL4</accession>
<dbReference type="STRING" id="477680.SAMN05421788_11596"/>
<comment type="subcellular location">
    <subcellularLocation>
        <location evidence="1">Cell membrane</location>
        <topology evidence="1">Multi-pass membrane protein</topology>
    </subcellularLocation>
</comment>
<dbReference type="GO" id="GO:0022857">
    <property type="term" value="F:transmembrane transporter activity"/>
    <property type="evidence" value="ECO:0007669"/>
    <property type="project" value="InterPro"/>
</dbReference>
<dbReference type="SUPFAM" id="SSF81345">
    <property type="entry name" value="ABC transporter involved in vitamin B12 uptake, BtuC"/>
    <property type="match status" value="1"/>
</dbReference>
<dbReference type="RefSeq" id="WP_076382657.1">
    <property type="nucleotide sequence ID" value="NZ_AP017422.1"/>
</dbReference>